<reference evidence="3" key="1">
    <citation type="submission" date="2017-06" db="EMBL/GenBank/DDBJ databases">
        <authorList>
            <person name="Cremers G."/>
        </authorList>
    </citation>
    <scope>NUCLEOTIDE SEQUENCE [LARGE SCALE GENOMIC DNA]</scope>
</reference>
<dbReference type="AlphaFoldDB" id="A0A284VU96"/>
<proteinExistence type="predicted"/>
<feature type="coiled-coil region" evidence="1">
    <location>
        <begin position="14"/>
        <end position="48"/>
    </location>
</feature>
<evidence type="ECO:0000313" key="3">
    <source>
        <dbReference type="Proteomes" id="UP000218615"/>
    </source>
</evidence>
<sequence>MATLADVLKAIKELITVTEKVRENTERIAKLEEKIDTLHMDMVEMRGDTKAILNRLDMKEEISALKVQLAEHIAACEKAKA</sequence>
<evidence type="ECO:0000313" key="2">
    <source>
        <dbReference type="EMBL" id="SNQ62737.1"/>
    </source>
</evidence>
<dbReference type="EMBL" id="FZMP01000234">
    <property type="protein sequence ID" value="SNQ62737.1"/>
    <property type="molecule type" value="Genomic_DNA"/>
</dbReference>
<accession>A0A284VU96</accession>
<protein>
    <submittedName>
        <fullName evidence="2">Uncharacterized protein</fullName>
    </submittedName>
</protein>
<evidence type="ECO:0000256" key="1">
    <source>
        <dbReference type="SAM" id="Coils"/>
    </source>
</evidence>
<keyword evidence="1" id="KW-0175">Coiled coil</keyword>
<name>A0A284VU96_9EURY</name>
<keyword evidence="3" id="KW-1185">Reference proteome</keyword>
<dbReference type="RefSeq" id="WP_096207261.1">
    <property type="nucleotide sequence ID" value="NZ_FZMP01000234.1"/>
</dbReference>
<organism evidence="2 3">
    <name type="scientific">Candidatus Methanoperedens nitratireducens</name>
    <dbReference type="NCBI Taxonomy" id="1392998"/>
    <lineage>
        <taxon>Archaea</taxon>
        <taxon>Methanobacteriati</taxon>
        <taxon>Methanobacteriota</taxon>
        <taxon>Stenosarchaea group</taxon>
        <taxon>Methanomicrobia</taxon>
        <taxon>Methanosarcinales</taxon>
        <taxon>ANME-2 cluster</taxon>
        <taxon>Candidatus Methanoperedentaceae</taxon>
        <taxon>Candidatus Methanoperedens</taxon>
    </lineage>
</organism>
<gene>
    <name evidence="2" type="ORF">MNV_840002</name>
</gene>
<dbReference type="Proteomes" id="UP000218615">
    <property type="component" value="Unassembled WGS sequence"/>
</dbReference>